<dbReference type="RefSeq" id="WP_407337672.1">
    <property type="nucleotide sequence ID" value="NZ_CP136862.1"/>
</dbReference>
<dbReference type="CDD" id="cd00833">
    <property type="entry name" value="PKS"/>
    <property type="match status" value="1"/>
</dbReference>
<dbReference type="Proteomes" id="UP001626536">
    <property type="component" value="Chromosome"/>
</dbReference>
<dbReference type="EMBL" id="CP136862">
    <property type="protein sequence ID" value="WOJ88232.1"/>
    <property type="molecule type" value="Genomic_DNA"/>
</dbReference>
<dbReference type="SMART" id="SM00825">
    <property type="entry name" value="PKS_KS"/>
    <property type="match status" value="1"/>
</dbReference>
<dbReference type="InterPro" id="IPR050091">
    <property type="entry name" value="PKS_NRPS_Biosynth_Enz"/>
</dbReference>
<evidence type="ECO:0000256" key="4">
    <source>
        <dbReference type="RuleBase" id="RU003694"/>
    </source>
</evidence>
<dbReference type="InterPro" id="IPR018201">
    <property type="entry name" value="Ketoacyl_synth_AS"/>
</dbReference>
<evidence type="ECO:0000313" key="6">
    <source>
        <dbReference type="EMBL" id="WOJ88232.1"/>
    </source>
</evidence>
<dbReference type="InterPro" id="IPR014031">
    <property type="entry name" value="Ketoacyl_synth_C"/>
</dbReference>
<accession>A0ABZ0HN85</accession>
<evidence type="ECO:0000256" key="3">
    <source>
        <dbReference type="ARBA" id="ARBA00022679"/>
    </source>
</evidence>
<gene>
    <name evidence="6" type="ORF">RZS28_10265</name>
</gene>
<name>A0ABZ0HN85_9HYPH</name>
<keyword evidence="3 4" id="KW-0808">Transferase</keyword>
<sequence length="411" mass="43505">MKQDLFGQSSVVPTGVAIIGMAGRFPGAADVRAFWRNLRDGVESITRFSDSELEDAFDRSVRDNPNFVRARAILDGVEQFDAGFFGMHAREAELTDPQHRLFLECAWQALEDGGYDPARYAGAIGVFAGCSMNTYFLRHVCQDRAAVELFASNYQVGSYAELVGGLQDFLATRVSYKLDLRGPSVTVQSACSTSLVAVAQACQSLLLYQSDMALAGGVSITLPQRRGYLAQDDAMVSPEGRCRTFDAKADGTVFGNGAGVVLLKRLEDALAEGDHIYAVIRGSALNNDGAARAGFTAPSANGQAEVIAAALAAADVDARTIIGYVECHGTATPLGDPIEVAGLTRAFRASTDDVGFCALGSVKPNVGHLDVAAGVTGLIKTALALGEAKLPPTLFFETPILISPSTTVRFM</sequence>
<keyword evidence="7" id="KW-1185">Reference proteome</keyword>
<dbReference type="InterPro" id="IPR020841">
    <property type="entry name" value="PKS_Beta-ketoAc_synthase_dom"/>
</dbReference>
<protein>
    <submittedName>
        <fullName evidence="6">Polyketide synthase</fullName>
    </submittedName>
</protein>
<dbReference type="PROSITE" id="PS00606">
    <property type="entry name" value="KS3_1"/>
    <property type="match status" value="1"/>
</dbReference>
<keyword evidence="1" id="KW-0596">Phosphopantetheine</keyword>
<organism evidence="6 7">
    <name type="scientific">Methylocapsa polymorpha</name>
    <dbReference type="NCBI Taxonomy" id="3080828"/>
    <lineage>
        <taxon>Bacteria</taxon>
        <taxon>Pseudomonadati</taxon>
        <taxon>Pseudomonadota</taxon>
        <taxon>Alphaproteobacteria</taxon>
        <taxon>Hyphomicrobiales</taxon>
        <taxon>Beijerinckiaceae</taxon>
        <taxon>Methylocapsa</taxon>
    </lineage>
</organism>
<evidence type="ECO:0000256" key="2">
    <source>
        <dbReference type="ARBA" id="ARBA00022553"/>
    </source>
</evidence>
<dbReference type="PROSITE" id="PS52004">
    <property type="entry name" value="KS3_2"/>
    <property type="match status" value="1"/>
</dbReference>
<evidence type="ECO:0000313" key="7">
    <source>
        <dbReference type="Proteomes" id="UP001626536"/>
    </source>
</evidence>
<feature type="domain" description="Ketosynthase family 3 (KS3)" evidence="5">
    <location>
        <begin position="13"/>
        <end position="411"/>
    </location>
</feature>
<evidence type="ECO:0000256" key="1">
    <source>
        <dbReference type="ARBA" id="ARBA00022450"/>
    </source>
</evidence>
<dbReference type="SUPFAM" id="SSF53901">
    <property type="entry name" value="Thiolase-like"/>
    <property type="match status" value="1"/>
</dbReference>
<dbReference type="PANTHER" id="PTHR43775:SF37">
    <property type="entry name" value="SI:DKEY-61P9.11"/>
    <property type="match status" value="1"/>
</dbReference>
<dbReference type="Gene3D" id="3.40.47.10">
    <property type="match status" value="1"/>
</dbReference>
<evidence type="ECO:0000259" key="5">
    <source>
        <dbReference type="PROSITE" id="PS52004"/>
    </source>
</evidence>
<proteinExistence type="inferred from homology"/>
<dbReference type="InterPro" id="IPR016039">
    <property type="entry name" value="Thiolase-like"/>
</dbReference>
<dbReference type="PANTHER" id="PTHR43775">
    <property type="entry name" value="FATTY ACID SYNTHASE"/>
    <property type="match status" value="1"/>
</dbReference>
<dbReference type="Pfam" id="PF00109">
    <property type="entry name" value="ketoacyl-synt"/>
    <property type="match status" value="1"/>
</dbReference>
<dbReference type="Pfam" id="PF02801">
    <property type="entry name" value="Ketoacyl-synt_C"/>
    <property type="match status" value="1"/>
</dbReference>
<comment type="similarity">
    <text evidence="4">Belongs to the thiolase-like superfamily. Beta-ketoacyl-ACP synthases family.</text>
</comment>
<keyword evidence="2" id="KW-0597">Phosphoprotein</keyword>
<dbReference type="InterPro" id="IPR014030">
    <property type="entry name" value="Ketoacyl_synth_N"/>
</dbReference>
<reference evidence="6 7" key="1">
    <citation type="submission" date="2023-10" db="EMBL/GenBank/DDBJ databases">
        <title>Novel methanotroph of the genus Methylocapsa from a subarctic wetland.</title>
        <authorList>
            <person name="Belova S.E."/>
            <person name="Oshkin I.Y."/>
            <person name="Miroshnikov K."/>
            <person name="Dedysh S.N."/>
        </authorList>
    </citation>
    <scope>NUCLEOTIDE SEQUENCE [LARGE SCALE GENOMIC DNA]</scope>
    <source>
        <strain evidence="6 7">RX1</strain>
    </source>
</reference>